<feature type="region of interest" description="Disordered" evidence="1">
    <location>
        <begin position="71"/>
        <end position="94"/>
    </location>
</feature>
<feature type="compositionally biased region" description="Low complexity" evidence="1">
    <location>
        <begin position="78"/>
        <end position="87"/>
    </location>
</feature>
<feature type="region of interest" description="Disordered" evidence="1">
    <location>
        <begin position="1"/>
        <end position="34"/>
    </location>
</feature>
<feature type="compositionally biased region" description="Polar residues" evidence="1">
    <location>
        <begin position="1"/>
        <end position="15"/>
    </location>
</feature>
<evidence type="ECO:0000313" key="3">
    <source>
        <dbReference type="Proteomes" id="UP000327468"/>
    </source>
</evidence>
<dbReference type="Proteomes" id="UP000327468">
    <property type="component" value="Chromosome 12"/>
</dbReference>
<organism evidence="2 3">
    <name type="scientific">Pangasianodon hypophthalmus</name>
    <name type="common">Striped catfish</name>
    <name type="synonym">Helicophagus hypophthalmus</name>
    <dbReference type="NCBI Taxonomy" id="310915"/>
    <lineage>
        <taxon>Eukaryota</taxon>
        <taxon>Metazoa</taxon>
        <taxon>Chordata</taxon>
        <taxon>Craniata</taxon>
        <taxon>Vertebrata</taxon>
        <taxon>Euteleostomi</taxon>
        <taxon>Actinopterygii</taxon>
        <taxon>Neopterygii</taxon>
        <taxon>Teleostei</taxon>
        <taxon>Ostariophysi</taxon>
        <taxon>Siluriformes</taxon>
        <taxon>Pangasiidae</taxon>
        <taxon>Pangasianodon</taxon>
    </lineage>
</organism>
<keyword evidence="3" id="KW-1185">Reference proteome</keyword>
<reference evidence="2 3" key="1">
    <citation type="submission" date="2019-06" db="EMBL/GenBank/DDBJ databases">
        <title>A chromosome-scale genome assembly of the striped catfish, Pangasianodon hypophthalmus.</title>
        <authorList>
            <person name="Wen M."/>
            <person name="Zahm M."/>
            <person name="Roques C."/>
            <person name="Cabau C."/>
            <person name="Klopp C."/>
            <person name="Donnadieu C."/>
            <person name="Jouanno E."/>
            <person name="Avarre J.-C."/>
            <person name="Campet M."/>
            <person name="Ha T.T.T."/>
            <person name="Dugue R."/>
            <person name="Lampietro C."/>
            <person name="Louis A."/>
            <person name="Herpin A."/>
            <person name="Echchiki A."/>
            <person name="Berthelot C."/>
            <person name="Parey E."/>
            <person name="Roest-Crollius H."/>
            <person name="Braasch I."/>
            <person name="Postlethwait J."/>
            <person name="Bobe J."/>
            <person name="Montfort J."/>
            <person name="Bouchez O."/>
            <person name="Begum T."/>
            <person name="Schartl M."/>
            <person name="Guiguen Y."/>
        </authorList>
    </citation>
    <scope>NUCLEOTIDE SEQUENCE [LARGE SCALE GENOMIC DNA]</scope>
    <source>
        <strain evidence="2 3">Indonesia</strain>
        <tissue evidence="2">Blood</tissue>
    </source>
</reference>
<comment type="caution">
    <text evidence="2">The sequence shown here is derived from an EMBL/GenBank/DDBJ whole genome shotgun (WGS) entry which is preliminary data.</text>
</comment>
<gene>
    <name evidence="2" type="ORF">PHYPO_G00032340</name>
</gene>
<name>A0A5N5MKA4_PANHP</name>
<proteinExistence type="predicted"/>
<accession>A0A5N5MKA4</accession>
<dbReference type="AlphaFoldDB" id="A0A5N5MKA4"/>
<evidence type="ECO:0000313" key="2">
    <source>
        <dbReference type="EMBL" id="KAB5555318.1"/>
    </source>
</evidence>
<evidence type="ECO:0000256" key="1">
    <source>
        <dbReference type="SAM" id="MobiDB-lite"/>
    </source>
</evidence>
<dbReference type="EMBL" id="VFJC01000013">
    <property type="protein sequence ID" value="KAB5555318.1"/>
    <property type="molecule type" value="Genomic_DNA"/>
</dbReference>
<protein>
    <submittedName>
        <fullName evidence="2">Uncharacterized protein</fullName>
    </submittedName>
</protein>
<sequence>MYKLQQYLQNRQQSARPPVLASSATSEPMEMDEDDELESAMLNISASKLRVQRDSSIIDSSPACRTLTFEECGKDESLSSSETTSHSVPRTAKASHEPFPPWFFGVQPTASATDRSNHNQAHQPFLRCPPPHAPGYDHDVRQWKCSHQERIWMKTELESMSLWLGLPPSFYDDDPKIS</sequence>